<keyword evidence="2" id="KW-1185">Reference proteome</keyword>
<accession>A0AC60P4W7</accession>
<comment type="caution">
    <text evidence="1">The sequence shown here is derived from an EMBL/GenBank/DDBJ whole genome shotgun (WGS) entry which is preliminary data.</text>
</comment>
<dbReference type="Proteomes" id="UP000805193">
    <property type="component" value="Unassembled WGS sequence"/>
</dbReference>
<gene>
    <name evidence="1" type="ORF">HPB47_008565</name>
</gene>
<organism evidence="1 2">
    <name type="scientific">Ixodes persulcatus</name>
    <name type="common">Taiga tick</name>
    <dbReference type="NCBI Taxonomy" id="34615"/>
    <lineage>
        <taxon>Eukaryota</taxon>
        <taxon>Metazoa</taxon>
        <taxon>Ecdysozoa</taxon>
        <taxon>Arthropoda</taxon>
        <taxon>Chelicerata</taxon>
        <taxon>Arachnida</taxon>
        <taxon>Acari</taxon>
        <taxon>Parasitiformes</taxon>
        <taxon>Ixodida</taxon>
        <taxon>Ixodoidea</taxon>
        <taxon>Ixodidae</taxon>
        <taxon>Ixodinae</taxon>
        <taxon>Ixodes</taxon>
    </lineage>
</organism>
<sequence>MLVNLDEQRSSAAWQRQKKKPSEVFGPAAKNPVATSCPNTGDRSGDARTPQSHVCPPCQAPWRREQRCDLCQRSCDPRRLFPNGGRRRAPLSLQTVPVAVTQSPRALLESVSFFDVFSSCRPPPLLPFLDARISRRRGRPTLDLRGGA</sequence>
<evidence type="ECO:0000313" key="2">
    <source>
        <dbReference type="Proteomes" id="UP000805193"/>
    </source>
</evidence>
<reference evidence="1 2" key="1">
    <citation type="journal article" date="2020" name="Cell">
        <title>Large-Scale Comparative Analyses of Tick Genomes Elucidate Their Genetic Diversity and Vector Capacities.</title>
        <authorList>
            <consortium name="Tick Genome and Microbiome Consortium (TIGMIC)"/>
            <person name="Jia N."/>
            <person name="Wang J."/>
            <person name="Shi W."/>
            <person name="Du L."/>
            <person name="Sun Y."/>
            <person name="Zhan W."/>
            <person name="Jiang J.F."/>
            <person name="Wang Q."/>
            <person name="Zhang B."/>
            <person name="Ji P."/>
            <person name="Bell-Sakyi L."/>
            <person name="Cui X.M."/>
            <person name="Yuan T.T."/>
            <person name="Jiang B.G."/>
            <person name="Yang W.F."/>
            <person name="Lam T.T."/>
            <person name="Chang Q.C."/>
            <person name="Ding S.J."/>
            <person name="Wang X.J."/>
            <person name="Zhu J.G."/>
            <person name="Ruan X.D."/>
            <person name="Zhao L."/>
            <person name="Wei J.T."/>
            <person name="Ye R.Z."/>
            <person name="Que T.C."/>
            <person name="Du C.H."/>
            <person name="Zhou Y.H."/>
            <person name="Cheng J.X."/>
            <person name="Dai P.F."/>
            <person name="Guo W.B."/>
            <person name="Han X.H."/>
            <person name="Huang E.J."/>
            <person name="Li L.F."/>
            <person name="Wei W."/>
            <person name="Gao Y.C."/>
            <person name="Liu J.Z."/>
            <person name="Shao H.Z."/>
            <person name="Wang X."/>
            <person name="Wang C.C."/>
            <person name="Yang T.C."/>
            <person name="Huo Q.B."/>
            <person name="Li W."/>
            <person name="Chen H.Y."/>
            <person name="Chen S.E."/>
            <person name="Zhou L.G."/>
            <person name="Ni X.B."/>
            <person name="Tian J.H."/>
            <person name="Sheng Y."/>
            <person name="Liu T."/>
            <person name="Pan Y.S."/>
            <person name="Xia L.Y."/>
            <person name="Li J."/>
            <person name="Zhao F."/>
            <person name="Cao W.C."/>
        </authorList>
    </citation>
    <scope>NUCLEOTIDE SEQUENCE [LARGE SCALE GENOMIC DNA]</scope>
    <source>
        <strain evidence="1">Iper-2018</strain>
    </source>
</reference>
<dbReference type="EMBL" id="JABSTQ010011191">
    <property type="protein sequence ID" value="KAG0414284.1"/>
    <property type="molecule type" value="Genomic_DNA"/>
</dbReference>
<proteinExistence type="predicted"/>
<protein>
    <submittedName>
        <fullName evidence="1">Uncharacterized protein</fullName>
    </submittedName>
</protein>
<evidence type="ECO:0000313" key="1">
    <source>
        <dbReference type="EMBL" id="KAG0414284.1"/>
    </source>
</evidence>
<name>A0AC60P4W7_IXOPE</name>